<dbReference type="Pfam" id="PF13365">
    <property type="entry name" value="Trypsin_2"/>
    <property type="match status" value="1"/>
</dbReference>
<dbReference type="InterPro" id="IPR002477">
    <property type="entry name" value="Peptidoglycan-bd-like"/>
</dbReference>
<dbReference type="SUPFAM" id="SSF50494">
    <property type="entry name" value="Trypsin-like serine proteases"/>
    <property type="match status" value="1"/>
</dbReference>
<organism evidence="3 4">
    <name type="scientific">Ancylobacter defluvii</name>
    <dbReference type="NCBI Taxonomy" id="1282440"/>
    <lineage>
        <taxon>Bacteria</taxon>
        <taxon>Pseudomonadati</taxon>
        <taxon>Pseudomonadota</taxon>
        <taxon>Alphaproteobacteria</taxon>
        <taxon>Hyphomicrobiales</taxon>
        <taxon>Xanthobacteraceae</taxon>
        <taxon>Ancylobacter</taxon>
    </lineage>
</organism>
<dbReference type="AlphaFoldDB" id="A0A9W6JZQ0"/>
<dbReference type="InterPro" id="IPR043504">
    <property type="entry name" value="Peptidase_S1_PA_chymotrypsin"/>
</dbReference>
<dbReference type="InterPro" id="IPR001940">
    <property type="entry name" value="Peptidase_S1C"/>
</dbReference>
<accession>A0A9W6JZQ0</accession>
<proteinExistence type="predicted"/>
<dbReference type="Pfam" id="PF01471">
    <property type="entry name" value="PG_binding_1"/>
    <property type="match status" value="1"/>
</dbReference>
<reference evidence="3" key="2">
    <citation type="submission" date="2023-01" db="EMBL/GenBank/DDBJ databases">
        <authorList>
            <person name="Sun Q."/>
            <person name="Evtushenko L."/>
        </authorList>
    </citation>
    <scope>NUCLEOTIDE SEQUENCE</scope>
    <source>
        <strain evidence="3">VKM B-2789</strain>
    </source>
</reference>
<dbReference type="Gene3D" id="1.10.101.10">
    <property type="entry name" value="PGBD-like superfamily/PGBD"/>
    <property type="match status" value="1"/>
</dbReference>
<dbReference type="Proteomes" id="UP001143330">
    <property type="component" value="Unassembled WGS sequence"/>
</dbReference>
<dbReference type="PANTHER" id="PTHR43019:SF23">
    <property type="entry name" value="PROTEASE DO-LIKE 5, CHLOROPLASTIC"/>
    <property type="match status" value="1"/>
</dbReference>
<dbReference type="GO" id="GO:0006508">
    <property type="term" value="P:proteolysis"/>
    <property type="evidence" value="ECO:0007669"/>
    <property type="project" value="InterPro"/>
</dbReference>
<dbReference type="SUPFAM" id="SSF47090">
    <property type="entry name" value="PGBD-like"/>
    <property type="match status" value="1"/>
</dbReference>
<name>A0A9W6JZQ0_9HYPH</name>
<evidence type="ECO:0000256" key="1">
    <source>
        <dbReference type="SAM" id="SignalP"/>
    </source>
</evidence>
<protein>
    <recommendedName>
        <fullName evidence="2">Peptidoglycan binding-like domain-containing protein</fullName>
    </recommendedName>
</protein>
<dbReference type="RefSeq" id="WP_213361529.1">
    <property type="nucleotide sequence ID" value="NZ_BSFM01000016.1"/>
</dbReference>
<keyword evidence="4" id="KW-1185">Reference proteome</keyword>
<feature type="domain" description="Peptidoglycan binding-like" evidence="2">
    <location>
        <begin position="38"/>
        <end position="91"/>
    </location>
</feature>
<dbReference type="InterPro" id="IPR036366">
    <property type="entry name" value="PGBDSf"/>
</dbReference>
<dbReference type="PANTHER" id="PTHR43019">
    <property type="entry name" value="SERINE ENDOPROTEASE DEGS"/>
    <property type="match status" value="1"/>
</dbReference>
<feature type="signal peptide" evidence="1">
    <location>
        <begin position="1"/>
        <end position="22"/>
    </location>
</feature>
<reference evidence="3" key="1">
    <citation type="journal article" date="2014" name="Int. J. Syst. Evol. Microbiol.">
        <title>Complete genome sequence of Corynebacterium casei LMG S-19264T (=DSM 44701T), isolated from a smear-ripened cheese.</title>
        <authorList>
            <consortium name="US DOE Joint Genome Institute (JGI-PGF)"/>
            <person name="Walter F."/>
            <person name="Albersmeier A."/>
            <person name="Kalinowski J."/>
            <person name="Ruckert C."/>
        </authorList>
    </citation>
    <scope>NUCLEOTIDE SEQUENCE</scope>
    <source>
        <strain evidence="3">VKM B-2789</strain>
    </source>
</reference>
<evidence type="ECO:0000313" key="4">
    <source>
        <dbReference type="Proteomes" id="UP001143330"/>
    </source>
</evidence>
<gene>
    <name evidence="3" type="ORF">GCM10017653_35430</name>
</gene>
<evidence type="ECO:0000313" key="3">
    <source>
        <dbReference type="EMBL" id="GLK85473.1"/>
    </source>
</evidence>
<dbReference type="InterPro" id="IPR009003">
    <property type="entry name" value="Peptidase_S1_PA"/>
</dbReference>
<dbReference type="GO" id="GO:0004252">
    <property type="term" value="F:serine-type endopeptidase activity"/>
    <property type="evidence" value="ECO:0007669"/>
    <property type="project" value="InterPro"/>
</dbReference>
<dbReference type="EMBL" id="BSFM01000016">
    <property type="protein sequence ID" value="GLK85473.1"/>
    <property type="molecule type" value="Genomic_DNA"/>
</dbReference>
<comment type="caution">
    <text evidence="3">The sequence shown here is derived from an EMBL/GenBank/DDBJ whole genome shotgun (WGS) entry which is preliminary data.</text>
</comment>
<keyword evidence="1" id="KW-0732">Signal</keyword>
<dbReference type="Gene3D" id="2.40.10.10">
    <property type="entry name" value="Trypsin-like serine proteases"/>
    <property type="match status" value="2"/>
</dbReference>
<evidence type="ECO:0000259" key="2">
    <source>
        <dbReference type="Pfam" id="PF01471"/>
    </source>
</evidence>
<sequence>MFRVLSVVLVAFVLCGATSPPAKLETARTAFRALPLQERLDIQSLLTVNGYWSAVASDTFGPKLMAAIQEFQTASGFEPTGILTAEQREALRAKASPLLRLWDLSPVRHPSASATLWVPSGIGLKPTADKNGIIYKGIADDFSIAFLRFRSVDLEFAYRLLRREMLVSDGMSIDYEVIKDDFFVLAASKGNLSAYMRYHATGSGIVGFSMFWEDGTPLRGERLVVLISDLFRASVSLRQPRQPPRPVEASQSNDRRFIIISSRTEPDEAIAVAKEHHLRLSRLSAAVGVGPNFDDIFVARFANGRYAVVLGPIEASKAPEIRDGFRDKGIIPADSFVSDGTKLLEVLWTAPEHGGRISTTAPPSAPLHPSDVESSSGTGFYVAPETVLTNAHVVEGCTTVTTSLNRNPVAGKVLARDEANDLALIRAGEGSATVALLRSGVKLGEDVAAFGFPLSDKLASTGNFTRGNVTATAGLHDDSRHIQFSAPIQPGNSGGPLLDETGNVVGVIFSKLKDTRTADGSGNINQNVNFAIKTAMAQSFLESNGVTPQAGSVGEVLRPADLAAKAQKFTVAIRCRP</sequence>
<feature type="chain" id="PRO_5040778358" description="Peptidoglycan binding-like domain-containing protein" evidence="1">
    <location>
        <begin position="23"/>
        <end position="577"/>
    </location>
</feature>
<dbReference type="InterPro" id="IPR036365">
    <property type="entry name" value="PGBD-like_sf"/>
</dbReference>
<dbReference type="PRINTS" id="PR00834">
    <property type="entry name" value="PROTEASES2C"/>
</dbReference>